<dbReference type="InterPro" id="IPR016152">
    <property type="entry name" value="PTrfase/Anion_transptr"/>
</dbReference>
<keyword evidence="4" id="KW-0804">Transcription</keyword>
<evidence type="ECO:0000256" key="2">
    <source>
        <dbReference type="ARBA" id="ARBA00022737"/>
    </source>
</evidence>
<evidence type="ECO:0000256" key="3">
    <source>
        <dbReference type="ARBA" id="ARBA00023015"/>
    </source>
</evidence>
<dbReference type="SUPFAM" id="SSF46785">
    <property type="entry name" value="Winged helix' DNA-binding domain"/>
    <property type="match status" value="1"/>
</dbReference>
<dbReference type="InterPro" id="IPR002178">
    <property type="entry name" value="PTS_EIIA_type-2_dom"/>
</dbReference>
<name>A0AA95IB80_9BACL</name>
<dbReference type="Gene3D" id="1.10.10.10">
    <property type="entry name" value="Winged helix-like DNA-binding domain superfamily/Winged helix DNA-binding domain"/>
    <property type="match status" value="2"/>
</dbReference>
<dbReference type="PANTHER" id="PTHR30185:SF18">
    <property type="entry name" value="TRANSCRIPTIONAL REGULATOR MTLR"/>
    <property type="match status" value="1"/>
</dbReference>
<dbReference type="SUPFAM" id="SSF52794">
    <property type="entry name" value="PTS system IIB component-like"/>
    <property type="match status" value="1"/>
</dbReference>
<evidence type="ECO:0000259" key="5">
    <source>
        <dbReference type="PROSITE" id="PS51094"/>
    </source>
</evidence>
<dbReference type="InterPro" id="IPR011608">
    <property type="entry name" value="PRD"/>
</dbReference>
<dbReference type="RefSeq" id="WP_283928283.1">
    <property type="nucleotide sequence ID" value="NZ_CP126084.1"/>
</dbReference>
<dbReference type="CDD" id="cd05568">
    <property type="entry name" value="PTS_IIB_bgl_like"/>
    <property type="match status" value="1"/>
</dbReference>
<dbReference type="InterPro" id="IPR013011">
    <property type="entry name" value="PTS_EIIB_2"/>
</dbReference>
<dbReference type="PROSITE" id="PS51372">
    <property type="entry name" value="PRD_2"/>
    <property type="match status" value="1"/>
</dbReference>
<feature type="domain" description="PTS EIIA type-2" evidence="5">
    <location>
        <begin position="531"/>
        <end position="677"/>
    </location>
</feature>
<dbReference type="PANTHER" id="PTHR30185">
    <property type="entry name" value="CRYPTIC BETA-GLUCOSIDE BGL OPERON ANTITERMINATOR"/>
    <property type="match status" value="1"/>
</dbReference>
<keyword evidence="2" id="KW-0677">Repeat</keyword>
<dbReference type="InterPro" id="IPR036095">
    <property type="entry name" value="PTS_EIIB-like_sf"/>
</dbReference>
<dbReference type="PROSITE" id="PS51094">
    <property type="entry name" value="PTS_EIIA_TYPE_2"/>
    <property type="match status" value="1"/>
</dbReference>
<dbReference type="InterPro" id="IPR013196">
    <property type="entry name" value="HTH_11"/>
</dbReference>
<dbReference type="InterPro" id="IPR036634">
    <property type="entry name" value="PRD_sf"/>
</dbReference>
<feature type="domain" description="PRD" evidence="7">
    <location>
        <begin position="303"/>
        <end position="408"/>
    </location>
</feature>
<evidence type="ECO:0000259" key="6">
    <source>
        <dbReference type="PROSITE" id="PS51099"/>
    </source>
</evidence>
<evidence type="ECO:0000313" key="8">
    <source>
        <dbReference type="EMBL" id="WHX51313.1"/>
    </source>
</evidence>
<dbReference type="PROSITE" id="PS51099">
    <property type="entry name" value="PTS_EIIB_TYPE_2"/>
    <property type="match status" value="1"/>
</dbReference>
<dbReference type="SUPFAM" id="SSF63520">
    <property type="entry name" value="PTS-regulatory domain, PRD"/>
    <property type="match status" value="1"/>
</dbReference>
<dbReference type="AlphaFoldDB" id="A0AA95IB80"/>
<dbReference type="InterPro" id="IPR036388">
    <property type="entry name" value="WH-like_DNA-bd_sf"/>
</dbReference>
<dbReference type="EMBL" id="CP126084">
    <property type="protein sequence ID" value="WHX51313.1"/>
    <property type="molecule type" value="Genomic_DNA"/>
</dbReference>
<reference evidence="8" key="1">
    <citation type="submission" date="2023-05" db="EMBL/GenBank/DDBJ databases">
        <title>Comparative genomics of Bacillaceae isolates and their secondary metabolite potential.</title>
        <authorList>
            <person name="Song L."/>
            <person name="Nielsen L.J."/>
            <person name="Mohite O."/>
            <person name="Xu X."/>
            <person name="Weber T."/>
            <person name="Kovacs A.T."/>
        </authorList>
    </citation>
    <scope>NUCLEOTIDE SEQUENCE</scope>
    <source>
        <strain evidence="8">B2_4</strain>
    </source>
</reference>
<dbReference type="Gene3D" id="1.10.1790.10">
    <property type="entry name" value="PRD domain"/>
    <property type="match status" value="1"/>
</dbReference>
<evidence type="ECO:0000259" key="7">
    <source>
        <dbReference type="PROSITE" id="PS51372"/>
    </source>
</evidence>
<dbReference type="GO" id="GO:0006355">
    <property type="term" value="P:regulation of DNA-templated transcription"/>
    <property type="evidence" value="ECO:0007669"/>
    <property type="project" value="InterPro"/>
</dbReference>
<dbReference type="Gene3D" id="3.40.930.10">
    <property type="entry name" value="Mannitol-specific EII, Chain A"/>
    <property type="match status" value="1"/>
</dbReference>
<feature type="domain" description="PTS EIIB type-2" evidence="6">
    <location>
        <begin position="412"/>
        <end position="501"/>
    </location>
</feature>
<keyword evidence="1" id="KW-0808">Transferase</keyword>
<dbReference type="Pfam" id="PF08279">
    <property type="entry name" value="HTH_11"/>
    <property type="match status" value="1"/>
</dbReference>
<accession>A0AA95IB80</accession>
<evidence type="ECO:0000313" key="9">
    <source>
        <dbReference type="Proteomes" id="UP001177943"/>
    </source>
</evidence>
<dbReference type="GO" id="GO:0008982">
    <property type="term" value="F:protein-N(PI)-phosphohistidine-sugar phosphotransferase activity"/>
    <property type="evidence" value="ECO:0007669"/>
    <property type="project" value="InterPro"/>
</dbReference>
<protein>
    <submittedName>
        <fullName evidence="8">PRD domain-containing protein</fullName>
    </submittedName>
</protein>
<evidence type="ECO:0000256" key="1">
    <source>
        <dbReference type="ARBA" id="ARBA00022679"/>
    </source>
</evidence>
<evidence type="ECO:0000256" key="4">
    <source>
        <dbReference type="ARBA" id="ARBA00023163"/>
    </source>
</evidence>
<dbReference type="Proteomes" id="UP001177943">
    <property type="component" value="Chromosome"/>
</dbReference>
<dbReference type="InterPro" id="IPR050661">
    <property type="entry name" value="BglG_antiterminators"/>
</dbReference>
<proteinExistence type="predicted"/>
<dbReference type="Gene3D" id="3.40.50.2300">
    <property type="match status" value="1"/>
</dbReference>
<dbReference type="GO" id="GO:0009401">
    <property type="term" value="P:phosphoenolpyruvate-dependent sugar phosphotransferase system"/>
    <property type="evidence" value="ECO:0007669"/>
    <property type="project" value="InterPro"/>
</dbReference>
<keyword evidence="3" id="KW-0805">Transcription regulation</keyword>
<gene>
    <name evidence="8" type="ORF">QNH46_12005</name>
</gene>
<dbReference type="Pfam" id="PF00359">
    <property type="entry name" value="PTS_EIIA_2"/>
    <property type="match status" value="1"/>
</dbReference>
<organism evidence="8 9">
    <name type="scientific">Paenibacillus woosongensis</name>
    <dbReference type="NCBI Taxonomy" id="307580"/>
    <lineage>
        <taxon>Bacteria</taxon>
        <taxon>Bacillati</taxon>
        <taxon>Bacillota</taxon>
        <taxon>Bacilli</taxon>
        <taxon>Bacillales</taxon>
        <taxon>Paenibacillaceae</taxon>
        <taxon>Paenibacillus</taxon>
    </lineage>
</organism>
<dbReference type="SUPFAM" id="SSF55804">
    <property type="entry name" value="Phoshotransferase/anion transport protein"/>
    <property type="match status" value="1"/>
</dbReference>
<sequence>MSTRQRRIVELLFNQQNEITAADIATEIGTSTRTIHRELIDIEPALAAHGITLHKKSGIGIKIEADSEQIELFKQELNLSVPAEYSPEERKILILCKLLQYDEPMKLFTLAHELNVTMPTISSDLDQLEDQINEQQLTLVRKRGYGVELTGREQAKRQMISLLAIKYLDDSDLFGHQNDPSDHAVVHPLTNQLLSMVGKAQFFKLERALWQINKQYPIRLSEAAYTRLLIRLSVALTRIEHGCLIRQDQELAAQPATSSVKDNGQLARLLQLLELELPQAEEAYLGSLLRGEAQHELGLLVNHNDMSLIETVTELIRYIEIKTQISFMNDRSLVEGLIQHMHPAFQRIASGIAIRNPILTQIKKDYDELFTLVRQGVDQFVQTLHVPDEEIGYIVMHFGAAIERSKQFPWKVRAVLVCTSGIGSSKLLAVRIHKELPQIELIGHLSWYEAVRLPADDYDLIISTVNLPLASDRYIKISPLLTEDEATKLRAFIHDITLKNKEPSPAAAADPDHGPLDRLRQLHIYSDIVLQLLENFRVHRMNRSSGGPDLQSQLLHMISTIEQPSVLLNKEKIVEQLLHREEQGSLVMPDTEIALIHTRSEWVQQPLISLFRYDMPIKLNHEAGDVKQVLLMLGPMKLDKASLEVLSEISGMLLLTDMVALLEEGSKEEITGFISGQLEKYMIRKLDWRD</sequence>
<dbReference type="Pfam" id="PF00874">
    <property type="entry name" value="PRD"/>
    <property type="match status" value="1"/>
</dbReference>
<dbReference type="InterPro" id="IPR036390">
    <property type="entry name" value="WH_DNA-bd_sf"/>
</dbReference>
<dbReference type="KEGG" id="pwn:QNH46_12005"/>